<gene>
    <name evidence="5" type="primary">dps</name>
    <name evidence="5" type="synonym">pexB</name>
    <name evidence="5" type="ORF">JK386_02630</name>
</gene>
<dbReference type="PRINTS" id="PR01346">
    <property type="entry name" value="HELNAPAPROT"/>
</dbReference>
<dbReference type="Proteomes" id="UP000663791">
    <property type="component" value="Unassembled WGS sequence"/>
</dbReference>
<feature type="domain" description="Ferritin/DPS" evidence="4">
    <location>
        <begin position="45"/>
        <end position="185"/>
    </location>
</feature>
<evidence type="ECO:0000256" key="1">
    <source>
        <dbReference type="ARBA" id="ARBA00009497"/>
    </source>
</evidence>
<organism evidence="5 6">
    <name type="scientific">Nocardioides faecalis</name>
    <dbReference type="NCBI Taxonomy" id="2803858"/>
    <lineage>
        <taxon>Bacteria</taxon>
        <taxon>Bacillati</taxon>
        <taxon>Actinomycetota</taxon>
        <taxon>Actinomycetes</taxon>
        <taxon>Propionibacteriales</taxon>
        <taxon>Nocardioidaceae</taxon>
        <taxon>Nocardioides</taxon>
    </lineage>
</organism>
<name>A0A938Y416_9ACTN</name>
<evidence type="ECO:0000256" key="2">
    <source>
        <dbReference type="RuleBase" id="RU003875"/>
    </source>
</evidence>
<feature type="region of interest" description="Disordered" evidence="3">
    <location>
        <begin position="1"/>
        <end position="29"/>
    </location>
</feature>
<dbReference type="PROSITE" id="PS00818">
    <property type="entry name" value="DPS_1"/>
    <property type="match status" value="1"/>
</dbReference>
<feature type="compositionally biased region" description="Basic residues" evidence="3">
    <location>
        <begin position="1"/>
        <end position="12"/>
    </location>
</feature>
<protein>
    <submittedName>
        <fullName evidence="5">DNA starvation/stationary phase protection protein Dps</fullName>
    </submittedName>
</protein>
<comment type="similarity">
    <text evidence="1 2">Belongs to the Dps family.</text>
</comment>
<keyword evidence="6" id="KW-1185">Reference proteome</keyword>
<dbReference type="PANTHER" id="PTHR42932">
    <property type="entry name" value="GENERAL STRESS PROTEIN 20U"/>
    <property type="match status" value="1"/>
</dbReference>
<dbReference type="GO" id="GO:0008199">
    <property type="term" value="F:ferric iron binding"/>
    <property type="evidence" value="ECO:0007669"/>
    <property type="project" value="InterPro"/>
</dbReference>
<proteinExistence type="inferred from homology"/>
<accession>A0A938Y416</accession>
<dbReference type="RefSeq" id="WP_205290103.1">
    <property type="nucleotide sequence ID" value="NZ_CP074406.1"/>
</dbReference>
<dbReference type="PANTHER" id="PTHR42932:SF3">
    <property type="entry name" value="DNA PROTECTION DURING STARVATION PROTEIN"/>
    <property type="match status" value="1"/>
</dbReference>
<dbReference type="AlphaFoldDB" id="A0A938Y416"/>
<sequence>MTSTPKKSKKASSSKSGKNAKSAKKATLHYTTPGLDTKTAERVVALLQDRLHACNDLHLTLKHVHWNVVGPQFIAVHEMIDPQVEAVRGFADDLAERIATMGGSPKGTPGAIVAERTWDDYEIGRAGTQQHLGALDVVYRGVITSYREGIEELGDLDPITEDMFIAQTEQLELFHWFVRAHLEDTGGRLSTEGADSEVAAARAAG</sequence>
<evidence type="ECO:0000313" key="6">
    <source>
        <dbReference type="Proteomes" id="UP000663791"/>
    </source>
</evidence>
<dbReference type="SUPFAM" id="SSF47240">
    <property type="entry name" value="Ferritin-like"/>
    <property type="match status" value="1"/>
</dbReference>
<dbReference type="InterPro" id="IPR012347">
    <property type="entry name" value="Ferritin-like"/>
</dbReference>
<evidence type="ECO:0000259" key="4">
    <source>
        <dbReference type="Pfam" id="PF00210"/>
    </source>
</evidence>
<dbReference type="EMBL" id="JAERTX010000002">
    <property type="protein sequence ID" value="MBM9458782.1"/>
    <property type="molecule type" value="Genomic_DNA"/>
</dbReference>
<reference evidence="5" key="1">
    <citation type="submission" date="2021-01" db="EMBL/GenBank/DDBJ databases">
        <title>Novel species in genus Nocardioides.</title>
        <authorList>
            <person name="Zhang G."/>
        </authorList>
    </citation>
    <scope>NUCLEOTIDE SEQUENCE</scope>
    <source>
        <strain evidence="5">Zg-536</strain>
    </source>
</reference>
<dbReference type="InterPro" id="IPR002177">
    <property type="entry name" value="DPS_DNA-bd"/>
</dbReference>
<dbReference type="Gene3D" id="1.20.1260.10">
    <property type="match status" value="1"/>
</dbReference>
<evidence type="ECO:0000313" key="5">
    <source>
        <dbReference type="EMBL" id="MBM9458782.1"/>
    </source>
</evidence>
<dbReference type="InterPro" id="IPR023188">
    <property type="entry name" value="DPS_DNA-bd_CS"/>
</dbReference>
<evidence type="ECO:0000256" key="3">
    <source>
        <dbReference type="SAM" id="MobiDB-lite"/>
    </source>
</evidence>
<dbReference type="GO" id="GO:0016722">
    <property type="term" value="F:oxidoreductase activity, acting on metal ions"/>
    <property type="evidence" value="ECO:0007669"/>
    <property type="project" value="InterPro"/>
</dbReference>
<dbReference type="InterPro" id="IPR009078">
    <property type="entry name" value="Ferritin-like_SF"/>
</dbReference>
<comment type="caution">
    <text evidence="5">The sequence shown here is derived from an EMBL/GenBank/DDBJ whole genome shotgun (WGS) entry which is preliminary data.</text>
</comment>
<dbReference type="InterPro" id="IPR008331">
    <property type="entry name" value="Ferritin_DPS_dom"/>
</dbReference>
<dbReference type="NCBIfam" id="NF006975">
    <property type="entry name" value="PRK09448.1"/>
    <property type="match status" value="1"/>
</dbReference>
<dbReference type="Pfam" id="PF00210">
    <property type="entry name" value="Ferritin"/>
    <property type="match status" value="1"/>
</dbReference>
<dbReference type="CDD" id="cd01043">
    <property type="entry name" value="DPS"/>
    <property type="match status" value="1"/>
</dbReference>